<sequence>MTSYSSHGGAK</sequence>
<dbReference type="EMBL" id="MK041220">
    <property type="protein sequence ID" value="QBF03685.1"/>
    <property type="molecule type" value="Genomic_DNA"/>
</dbReference>
<reference evidence="1" key="2">
    <citation type="journal article" date="2019" name="Mitochondrial DNA Part B Resour">
        <title>The plastome sequence of Laurus azorica (Seub.) Franco, an endemic tree species of the Azores islands.</title>
        <authorList>
            <person name="Liang X.-J."/>
            <person name="Hinsinger D.D."/>
            <person name="Elias R.B."/>
            <person name="Strijk J.S."/>
        </authorList>
    </citation>
    <scope>NUCLEOTIDE SEQUENCE</scope>
</reference>
<evidence type="ECO:0000313" key="1">
    <source>
        <dbReference type="EMBL" id="QBF03685.1"/>
    </source>
</evidence>
<gene>
    <name evidence="1" type="primary">petL</name>
</gene>
<accession>A0A411LWA6</accession>
<name>A0A411LWA6_9MAGN</name>
<protein>
    <submittedName>
        <fullName evidence="1">Cytochrome b6/f complex subunit VI</fullName>
    </submittedName>
</protein>
<geneLocation type="chloroplast" evidence="1"/>
<keyword evidence="1" id="KW-0934">Plastid</keyword>
<keyword evidence="1" id="KW-0150">Chloroplast</keyword>
<reference evidence="1" key="1">
    <citation type="submission" date="2018-10" db="EMBL/GenBank/DDBJ databases">
        <authorList>
            <person name="Hinsinger D."/>
            <person name="Liang X."/>
            <person name="Strijk J.S."/>
        </authorList>
    </citation>
    <scope>NUCLEOTIDE SEQUENCE</scope>
</reference>
<proteinExistence type="predicted"/>
<organism evidence="1">
    <name type="scientific">Laurus azorica</name>
    <dbReference type="NCBI Taxonomy" id="136121"/>
    <lineage>
        <taxon>Eukaryota</taxon>
        <taxon>Viridiplantae</taxon>
        <taxon>Streptophyta</taxon>
        <taxon>Embryophyta</taxon>
        <taxon>Tracheophyta</taxon>
        <taxon>Spermatophyta</taxon>
        <taxon>Magnoliopsida</taxon>
        <taxon>Magnoliidae</taxon>
        <taxon>Laurales</taxon>
        <taxon>Lauraceae</taxon>
        <taxon>Laurus</taxon>
    </lineage>
</organism>